<feature type="transmembrane region" description="Helical" evidence="1">
    <location>
        <begin position="43"/>
        <end position="64"/>
    </location>
</feature>
<feature type="transmembrane region" description="Helical" evidence="1">
    <location>
        <begin position="374"/>
        <end position="396"/>
    </location>
</feature>
<feature type="transmembrane region" description="Helical" evidence="1">
    <location>
        <begin position="460"/>
        <end position="481"/>
    </location>
</feature>
<reference evidence="2" key="1">
    <citation type="submission" date="2021-02" db="EMBL/GenBank/DDBJ databases">
        <authorList>
            <person name="Nowell W R."/>
        </authorList>
    </citation>
    <scope>NUCLEOTIDE SEQUENCE</scope>
</reference>
<dbReference type="Proteomes" id="UP000663852">
    <property type="component" value="Unassembled WGS sequence"/>
</dbReference>
<gene>
    <name evidence="2" type="ORF">EDS130_LOCUS41545</name>
</gene>
<accession>A0A815RY87</accession>
<feature type="transmembrane region" description="Helical" evidence="1">
    <location>
        <begin position="791"/>
        <end position="813"/>
    </location>
</feature>
<keyword evidence="1" id="KW-0812">Transmembrane</keyword>
<dbReference type="OrthoDB" id="10047228at2759"/>
<organism evidence="2 3">
    <name type="scientific">Adineta ricciae</name>
    <name type="common">Rotifer</name>
    <dbReference type="NCBI Taxonomy" id="249248"/>
    <lineage>
        <taxon>Eukaryota</taxon>
        <taxon>Metazoa</taxon>
        <taxon>Spiralia</taxon>
        <taxon>Gnathifera</taxon>
        <taxon>Rotifera</taxon>
        <taxon>Eurotatoria</taxon>
        <taxon>Bdelloidea</taxon>
        <taxon>Adinetida</taxon>
        <taxon>Adinetidae</taxon>
        <taxon>Adineta</taxon>
    </lineage>
</organism>
<evidence type="ECO:0000256" key="1">
    <source>
        <dbReference type="SAM" id="Phobius"/>
    </source>
</evidence>
<evidence type="ECO:0000313" key="2">
    <source>
        <dbReference type="EMBL" id="CAF1482888.1"/>
    </source>
</evidence>
<dbReference type="AlphaFoldDB" id="A0A815RY87"/>
<name>A0A815RY87_ADIRI</name>
<proteinExistence type="predicted"/>
<evidence type="ECO:0000313" key="3">
    <source>
        <dbReference type="Proteomes" id="UP000663852"/>
    </source>
</evidence>
<feature type="transmembrane region" description="Helical" evidence="1">
    <location>
        <begin position="845"/>
        <end position="866"/>
    </location>
</feature>
<comment type="caution">
    <text evidence="2">The sequence shown here is derived from an EMBL/GenBank/DDBJ whole genome shotgun (WGS) entry which is preliminary data.</text>
</comment>
<keyword evidence="1" id="KW-1133">Transmembrane helix</keyword>
<protein>
    <submittedName>
        <fullName evidence="2">Uncharacterized protein</fullName>
    </submittedName>
</protein>
<dbReference type="EMBL" id="CAJNOJ010000553">
    <property type="protein sequence ID" value="CAF1482888.1"/>
    <property type="molecule type" value="Genomic_DNA"/>
</dbReference>
<sequence>MLTGLLHLWRKLWLTIKNYNLFPSIPPTQDQHQLRNQRLSTRLFIVLLILSLIVLILYTSLITITQTLKFTSPSITQYRQLYSTYSQTLSCDCKQISINYDTFLHLNYTLHQVCDSIFVTQDWFDYLQRASPNIPMYGVDLRRSAANIFQGMRAFCDLSRQTIENRLTEFYATQYVSADVVPDELFQLQAESLISQFISSTINNFLLSLASIRQTTQSNVLLNAQFNNFKFETDQVSSVYSYPCLYNGCSCANSAKCTMQCVVFNGIELTVLFYVPGMYIGCYPVESLLQSDLRCWYNQSCISQVQSYFNASAPMNVTALKAAVSEEFEMNSTMEEILGKLMIEEWFPTLMYENYYNACSPSECSYVVEVRNSVVYIVTTVIGVIGGLVTILRLIVPRVVTLVRKNRQTEASATISTEQETHSNILQRIKNYAETFSLFPSIPPTQDQHQLRNQRLSTRLFIILLILSLIVLILYTSLITITQTLKFTSPSITQYRQLYSTYSQTLSCDCKQISINYHTFLHLNYTLHQVCDSIFVTQDWFDYLTLARPQTILYADDFLVSGTYLFQGMRAFCDLSRQTIENRLTEFYATQYVSADVVPDELFQLQAESLISQFISSTINNFLLSLSSIRQTTQSNILFSARQTNYALLIYQTNLIYSIPYSYSGCSCASSAKCAYQCRMYNGLHPTVLFYVPGMYIGCYPVESLLQSDLRCWYNQSCISQVQSYFNASAPMNVTALKAAVSEEFEMNSTMEEILGKLMIEEWFPTLMYENYYNACSPSECSYVVEVRNSVVYIVTTVIGVIGGLVTILRLIVPRAVALNLNVFPSIPPTQDQHQLRNQRLSTRLFIVLLIISLIVLILYTSLITITQTLKFTSPSITQYRQLYSTYSQTLSCDCKQISINYHTFLHLNYTLHQVCDSIFVTQDWFDYLTLARPQTILYADDFLVSGTYLFQGMRAFCDLSRQTIENRLTEFYATQYVSADVVPDELFQLQAESLISQFISSTINNFLLSLSSIRQTTQSNILFSARQTNYELGVYQNVVVYSIPYSYSGCSCASSAKCAYQCRMYNGFHPTVLFYVPGMYIGCYPVESLLQSDLRCWYNQSCISQVQSYFNASAPMNVTALKAAVSEEFVTNSTMEEILGKLMIEEWFPTLMYENYYNACSPSECSYVVEVRNSVVYIVTTVIGVIGGLVTILKQAIPLFVELSVFCSRKWRMNYGRNSVLPVV</sequence>
<keyword evidence="1" id="KW-0472">Membrane</keyword>